<dbReference type="Gene3D" id="3.40.50.300">
    <property type="entry name" value="P-loop containing nucleotide triphosphate hydrolases"/>
    <property type="match status" value="1"/>
</dbReference>
<evidence type="ECO:0000256" key="1">
    <source>
        <dbReference type="ARBA" id="ARBA00004141"/>
    </source>
</evidence>
<dbReference type="PROSITE" id="PS50893">
    <property type="entry name" value="ABC_TRANSPORTER_2"/>
    <property type="match status" value="1"/>
</dbReference>
<evidence type="ECO:0000256" key="4">
    <source>
        <dbReference type="ARBA" id="ARBA00022840"/>
    </source>
</evidence>
<feature type="transmembrane region" description="Helical" evidence="7">
    <location>
        <begin position="255"/>
        <end position="273"/>
    </location>
</feature>
<accession>A0AAE0F5U7</accession>
<keyword evidence="6 7" id="KW-0472">Membrane</keyword>
<dbReference type="EMBL" id="LGRX02025112">
    <property type="protein sequence ID" value="KAK3252893.1"/>
    <property type="molecule type" value="Genomic_DNA"/>
</dbReference>
<evidence type="ECO:0000256" key="5">
    <source>
        <dbReference type="ARBA" id="ARBA00022989"/>
    </source>
</evidence>
<dbReference type="Pfam" id="PF00005">
    <property type="entry name" value="ABC_tran"/>
    <property type="match status" value="1"/>
</dbReference>
<gene>
    <name evidence="10" type="ORF">CYMTET_37854</name>
</gene>
<dbReference type="SUPFAM" id="SSF52540">
    <property type="entry name" value="P-loop containing nucleoside triphosphate hydrolases"/>
    <property type="match status" value="1"/>
</dbReference>
<evidence type="ECO:0000256" key="3">
    <source>
        <dbReference type="ARBA" id="ARBA00022741"/>
    </source>
</evidence>
<sequence length="617" mass="68290">MCIVVALASGALSGPTMCLSAVGMHKVIQHTISESGGDEYVLQLSSYAKILVLDGLSFDEFVWLLAGAQFIVCGLLSIRRMASFLLSQYLVGGIRTKYFEAQLERLTIPSRNGQSFSFTPEGVSSVNANIIVVEEYFKFHKYHILGYQVYAISYLVIGFASCWSLCLMALVPAVANFALQTLDLSNRFLRTEHSSLSDHSQRIGQVTLETARMSPSIIASNSQKEEINSFTAAYGRSKIISVIPKVAIVDFLEDFFLNLVLFSSTVVIFPWVYYVEGPTAGHDSIVYVSGVIFVAMGIKEALGILHEKQIHTKRYLEALRQLDLECDLSGLGIFSEDQLSSLRRAGDITHPSATDLEQFSYVNVISPKLFSCFPPFPTSCILLDDVRLESDKPDAPSFIFNVALELGVSTALLGESGCGKSTLLRVLMGLVAARRGKIWVDQKCLTWPLEDNSIDFLSWRSQFFYMPQVTLLQKKTIRENLLQDEMNKARPDEDLEVALRKACLDSWFGELEDGLDTVLNQGEQTLSGGQAQRFHLAKLFLSSKRIFLLDEPTSALDPVTTQSVVENLGEFLKGKTAIIVTHNSAAFEGLCEAVITADSLSRDCKKVGQDRSVKVTF</sequence>
<dbReference type="GO" id="GO:0016020">
    <property type="term" value="C:membrane"/>
    <property type="evidence" value="ECO:0007669"/>
    <property type="project" value="UniProtKB-SubCell"/>
</dbReference>
<dbReference type="InterPro" id="IPR039421">
    <property type="entry name" value="Type_1_exporter"/>
</dbReference>
<dbReference type="GO" id="GO:0034040">
    <property type="term" value="F:ATPase-coupled lipid transmembrane transporter activity"/>
    <property type="evidence" value="ECO:0007669"/>
    <property type="project" value="TreeGrafter"/>
</dbReference>
<evidence type="ECO:0000259" key="9">
    <source>
        <dbReference type="PROSITE" id="PS50893"/>
    </source>
</evidence>
<keyword evidence="5 7" id="KW-1133">Transmembrane helix</keyword>
<feature type="transmembrane region" description="Helical" evidence="7">
    <location>
        <begin position="149"/>
        <end position="175"/>
    </location>
</feature>
<dbReference type="GO" id="GO:0016887">
    <property type="term" value="F:ATP hydrolysis activity"/>
    <property type="evidence" value="ECO:0007669"/>
    <property type="project" value="InterPro"/>
</dbReference>
<proteinExistence type="predicted"/>
<evidence type="ECO:0000256" key="8">
    <source>
        <dbReference type="SAM" id="SignalP"/>
    </source>
</evidence>
<dbReference type="PANTHER" id="PTHR24221:SF653">
    <property type="entry name" value="TRANSPORT ATP-BINDING PROTEIN CYDC"/>
    <property type="match status" value="1"/>
</dbReference>
<dbReference type="SUPFAM" id="SSF90123">
    <property type="entry name" value="ABC transporter transmembrane region"/>
    <property type="match status" value="1"/>
</dbReference>
<dbReference type="InterPro" id="IPR036640">
    <property type="entry name" value="ABC1_TM_sf"/>
</dbReference>
<dbReference type="SMART" id="SM00382">
    <property type="entry name" value="AAA"/>
    <property type="match status" value="1"/>
</dbReference>
<dbReference type="InterPro" id="IPR027417">
    <property type="entry name" value="P-loop_NTPase"/>
</dbReference>
<evidence type="ECO:0000313" key="11">
    <source>
        <dbReference type="Proteomes" id="UP001190700"/>
    </source>
</evidence>
<feature type="transmembrane region" description="Helical" evidence="7">
    <location>
        <begin position="61"/>
        <end position="78"/>
    </location>
</feature>
<evidence type="ECO:0000256" key="2">
    <source>
        <dbReference type="ARBA" id="ARBA00022692"/>
    </source>
</evidence>
<evidence type="ECO:0000256" key="6">
    <source>
        <dbReference type="ARBA" id="ARBA00023136"/>
    </source>
</evidence>
<dbReference type="AlphaFoldDB" id="A0AAE0F5U7"/>
<dbReference type="Proteomes" id="UP001190700">
    <property type="component" value="Unassembled WGS sequence"/>
</dbReference>
<comment type="caution">
    <text evidence="10">The sequence shown here is derived from an EMBL/GenBank/DDBJ whole genome shotgun (WGS) entry which is preliminary data.</text>
</comment>
<evidence type="ECO:0000256" key="7">
    <source>
        <dbReference type="SAM" id="Phobius"/>
    </source>
</evidence>
<keyword evidence="3" id="KW-0547">Nucleotide-binding</keyword>
<keyword evidence="2 7" id="KW-0812">Transmembrane</keyword>
<feature type="chain" id="PRO_5042283277" description="ABC transporter domain-containing protein" evidence="8">
    <location>
        <begin position="19"/>
        <end position="617"/>
    </location>
</feature>
<evidence type="ECO:0000313" key="10">
    <source>
        <dbReference type="EMBL" id="KAK3252893.1"/>
    </source>
</evidence>
<dbReference type="PANTHER" id="PTHR24221">
    <property type="entry name" value="ATP-BINDING CASSETTE SUB-FAMILY B"/>
    <property type="match status" value="1"/>
</dbReference>
<feature type="transmembrane region" description="Helical" evidence="7">
    <location>
        <begin position="285"/>
        <end position="305"/>
    </location>
</feature>
<comment type="subcellular location">
    <subcellularLocation>
        <location evidence="1">Membrane</location>
        <topology evidence="1">Multi-pass membrane protein</topology>
    </subcellularLocation>
</comment>
<keyword evidence="8" id="KW-0732">Signal</keyword>
<keyword evidence="4" id="KW-0067">ATP-binding</keyword>
<dbReference type="InterPro" id="IPR003593">
    <property type="entry name" value="AAA+_ATPase"/>
</dbReference>
<feature type="signal peptide" evidence="8">
    <location>
        <begin position="1"/>
        <end position="18"/>
    </location>
</feature>
<organism evidence="10 11">
    <name type="scientific">Cymbomonas tetramitiformis</name>
    <dbReference type="NCBI Taxonomy" id="36881"/>
    <lineage>
        <taxon>Eukaryota</taxon>
        <taxon>Viridiplantae</taxon>
        <taxon>Chlorophyta</taxon>
        <taxon>Pyramimonadophyceae</taxon>
        <taxon>Pyramimonadales</taxon>
        <taxon>Pyramimonadaceae</taxon>
        <taxon>Cymbomonas</taxon>
    </lineage>
</organism>
<dbReference type="Gene3D" id="1.20.1560.10">
    <property type="entry name" value="ABC transporter type 1, transmembrane domain"/>
    <property type="match status" value="1"/>
</dbReference>
<dbReference type="InterPro" id="IPR003439">
    <property type="entry name" value="ABC_transporter-like_ATP-bd"/>
</dbReference>
<name>A0AAE0F5U7_9CHLO</name>
<feature type="domain" description="ABC transporter" evidence="9">
    <location>
        <begin position="381"/>
        <end position="617"/>
    </location>
</feature>
<protein>
    <recommendedName>
        <fullName evidence="9">ABC transporter domain-containing protein</fullName>
    </recommendedName>
</protein>
<keyword evidence="11" id="KW-1185">Reference proteome</keyword>
<reference evidence="10 11" key="1">
    <citation type="journal article" date="2015" name="Genome Biol. Evol.">
        <title>Comparative Genomics of a Bacterivorous Green Alga Reveals Evolutionary Causalities and Consequences of Phago-Mixotrophic Mode of Nutrition.</title>
        <authorList>
            <person name="Burns J.A."/>
            <person name="Paasch A."/>
            <person name="Narechania A."/>
            <person name="Kim E."/>
        </authorList>
    </citation>
    <scope>NUCLEOTIDE SEQUENCE [LARGE SCALE GENOMIC DNA]</scope>
    <source>
        <strain evidence="10 11">PLY_AMNH</strain>
    </source>
</reference>
<dbReference type="GO" id="GO:0005524">
    <property type="term" value="F:ATP binding"/>
    <property type="evidence" value="ECO:0007669"/>
    <property type="project" value="UniProtKB-KW"/>
</dbReference>